<reference evidence="1" key="2">
    <citation type="journal article" date="2022" name="Elife">
        <title>Obligate sexual reproduction of a homothallic fungus closely related to the Cryptococcus pathogenic species complex.</title>
        <authorList>
            <person name="Passer A.R."/>
            <person name="Clancey S.A."/>
            <person name="Shea T."/>
            <person name="David-Palma M."/>
            <person name="Averette A.F."/>
            <person name="Boekhout T."/>
            <person name="Porcel B.M."/>
            <person name="Nowrousian M."/>
            <person name="Cuomo C.A."/>
            <person name="Sun S."/>
            <person name="Heitman J."/>
            <person name="Coelho M.A."/>
        </authorList>
    </citation>
    <scope>NUCLEOTIDE SEQUENCE</scope>
    <source>
        <strain evidence="1">CBS 7841</strain>
    </source>
</reference>
<dbReference type="InterPro" id="IPR001206">
    <property type="entry name" value="Diacylglycerol_kinase_cat_dom"/>
</dbReference>
<keyword evidence="2" id="KW-1185">Reference proteome</keyword>
<dbReference type="RefSeq" id="XP_066068747.1">
    <property type="nucleotide sequence ID" value="XM_066212650.1"/>
</dbReference>
<dbReference type="OrthoDB" id="336240at2759"/>
<dbReference type="PANTHER" id="PTHR12358">
    <property type="entry name" value="SPHINGOSINE KINASE"/>
    <property type="match status" value="1"/>
</dbReference>
<evidence type="ECO:0000313" key="1">
    <source>
        <dbReference type="EMBL" id="WVN88047.1"/>
    </source>
</evidence>
<accession>A0A1E3HR96</accession>
<dbReference type="InterPro" id="IPR016064">
    <property type="entry name" value="NAD/diacylglycerol_kinase_sf"/>
</dbReference>
<dbReference type="InterPro" id="IPR017438">
    <property type="entry name" value="ATP-NAD_kinase_N"/>
</dbReference>
<dbReference type="InterPro" id="IPR050187">
    <property type="entry name" value="Lipid_Phosphate_FormReg"/>
</dbReference>
<organism evidence="1 2">
    <name type="scientific">Cryptococcus depauperatus CBS 7841</name>
    <dbReference type="NCBI Taxonomy" id="1295531"/>
    <lineage>
        <taxon>Eukaryota</taxon>
        <taxon>Fungi</taxon>
        <taxon>Dikarya</taxon>
        <taxon>Basidiomycota</taxon>
        <taxon>Agaricomycotina</taxon>
        <taxon>Tremellomycetes</taxon>
        <taxon>Tremellales</taxon>
        <taxon>Cryptococcaceae</taxon>
        <taxon>Cryptococcus</taxon>
    </lineage>
</organism>
<dbReference type="KEGG" id="cdep:91087457"/>
<evidence type="ECO:0000313" key="2">
    <source>
        <dbReference type="Proteomes" id="UP000094043"/>
    </source>
</evidence>
<dbReference type="Gene3D" id="3.40.50.10330">
    <property type="entry name" value="Probable inorganic polyphosphate/atp-NAD kinase, domain 1"/>
    <property type="match status" value="1"/>
</dbReference>
<name>A0A1E3HR96_9TREE</name>
<dbReference type="GO" id="GO:0005737">
    <property type="term" value="C:cytoplasm"/>
    <property type="evidence" value="ECO:0007669"/>
    <property type="project" value="TreeGrafter"/>
</dbReference>
<dbReference type="PROSITE" id="PS50146">
    <property type="entry name" value="DAGK"/>
    <property type="match status" value="1"/>
</dbReference>
<dbReference type="GO" id="GO:0016020">
    <property type="term" value="C:membrane"/>
    <property type="evidence" value="ECO:0007669"/>
    <property type="project" value="TreeGrafter"/>
</dbReference>
<reference evidence="1" key="3">
    <citation type="submission" date="2024-01" db="EMBL/GenBank/DDBJ databases">
        <authorList>
            <person name="Coelho M.A."/>
            <person name="David-Palma M."/>
            <person name="Shea T."/>
            <person name="Sun S."/>
            <person name="Cuomo C.A."/>
            <person name="Heitman J."/>
        </authorList>
    </citation>
    <scope>NUCLEOTIDE SEQUENCE</scope>
    <source>
        <strain evidence="1">CBS 7841</strain>
    </source>
</reference>
<dbReference type="GO" id="GO:0046512">
    <property type="term" value="P:sphingosine biosynthetic process"/>
    <property type="evidence" value="ECO:0007669"/>
    <property type="project" value="TreeGrafter"/>
</dbReference>
<dbReference type="GeneID" id="91087457"/>
<protein>
    <submittedName>
        <fullName evidence="1">Uncharacterized protein</fullName>
    </submittedName>
</protein>
<dbReference type="VEuPathDB" id="FungiDB:L203_06138"/>
<dbReference type="EMBL" id="CP143786">
    <property type="protein sequence ID" value="WVN88047.1"/>
    <property type="molecule type" value="Genomic_DNA"/>
</dbReference>
<proteinExistence type="predicted"/>
<gene>
    <name evidence="1" type="ORF">L203_103246</name>
</gene>
<reference evidence="1" key="1">
    <citation type="submission" date="2016-06" db="EMBL/GenBank/DDBJ databases">
        <authorList>
            <person name="Cuomo C."/>
            <person name="Litvintseva A."/>
            <person name="Heitman J."/>
            <person name="Chen Y."/>
            <person name="Sun S."/>
            <person name="Springer D."/>
            <person name="Dromer F."/>
            <person name="Young S."/>
            <person name="Zeng Q."/>
            <person name="Chapman S."/>
            <person name="Gujja S."/>
            <person name="Saif S."/>
            <person name="Birren B."/>
        </authorList>
    </citation>
    <scope>NUCLEOTIDE SEQUENCE</scope>
    <source>
        <strain evidence="1">CBS 7841</strain>
    </source>
</reference>
<dbReference type="SUPFAM" id="SSF111331">
    <property type="entry name" value="NAD kinase/diacylglycerol kinase-like"/>
    <property type="match status" value="1"/>
</dbReference>
<dbReference type="Pfam" id="PF00781">
    <property type="entry name" value="DAGK_cat"/>
    <property type="match status" value="1"/>
</dbReference>
<sequence length="442" mass="48710">MSANRPIQIIVNPAAGNHKGPEFVNSHVIPILNHFDLSFELHTTIAPGHAGELGRQILAQQESQEIITCIIVGGDGTTHELIESVMAISSNNNTKRMVKWEIIILPFGTANALYHSLYPPGTPNPNTSFLSSLPDSVTDEVISNILPLHAYLTKSGKVVPLPITFTTHSSSCKSITSHIVLSTALHAVILDSSEALRESHPGPERFKIAAQENISMFFNATARLFGSLKQKEEGLDVEQWDPRTEKWTRPYTAEKEIEVDGVKGWELEGPFSYFLSTSTVDRLEPTFVISPHTSLRASSLGSPAAYIYLVVLRPLRDPLVASASDPEKSQLWAKRAMEVLSQAYHEGQHISLTYPHSSTTTSQESTMAEKRGNGPPVIEYFRLGFFEWIPNSSTSNTSGSSGSEEKTRLICADGAIHRLQKGEKAKVHVRVPDEGNLFHVWI</sequence>
<dbReference type="Proteomes" id="UP000094043">
    <property type="component" value="Chromosome 3"/>
</dbReference>
<dbReference type="PANTHER" id="PTHR12358:SF105">
    <property type="entry name" value="DAGKC DOMAIN-CONTAINING PROTEIN"/>
    <property type="match status" value="1"/>
</dbReference>
<dbReference type="AlphaFoldDB" id="A0A1E3HR96"/>
<dbReference type="GO" id="GO:0001727">
    <property type="term" value="F:lipid kinase activity"/>
    <property type="evidence" value="ECO:0007669"/>
    <property type="project" value="TreeGrafter"/>
</dbReference>